<dbReference type="Proteomes" id="UP000287033">
    <property type="component" value="Unassembled WGS sequence"/>
</dbReference>
<sequence>MLALGHLPKETGSETETGASGWGEKWRHSYQGAQSIKAGFRSETTPDLLLIQSVSRQVVVPPQRGDPVGFL</sequence>
<accession>A0A401S050</accession>
<dbReference type="AlphaFoldDB" id="A0A401S050"/>
<protein>
    <submittedName>
        <fullName evidence="2">Uncharacterized protein</fullName>
    </submittedName>
</protein>
<reference evidence="2 3" key="1">
    <citation type="journal article" date="2018" name="Nat. Ecol. Evol.">
        <title>Shark genomes provide insights into elasmobranch evolution and the origin of vertebrates.</title>
        <authorList>
            <person name="Hara Y"/>
            <person name="Yamaguchi K"/>
            <person name="Onimaru K"/>
            <person name="Kadota M"/>
            <person name="Koyanagi M"/>
            <person name="Keeley SD"/>
            <person name="Tatsumi K"/>
            <person name="Tanaka K"/>
            <person name="Motone F"/>
            <person name="Kageyama Y"/>
            <person name="Nozu R"/>
            <person name="Adachi N"/>
            <person name="Nishimura O"/>
            <person name="Nakagawa R"/>
            <person name="Tanegashima C"/>
            <person name="Kiyatake I"/>
            <person name="Matsumoto R"/>
            <person name="Murakumo K"/>
            <person name="Nishida K"/>
            <person name="Terakita A"/>
            <person name="Kuratani S"/>
            <person name="Sato K"/>
            <person name="Hyodo S Kuraku.S."/>
        </authorList>
    </citation>
    <scope>NUCLEOTIDE SEQUENCE [LARGE SCALE GENOMIC DNA]</scope>
</reference>
<keyword evidence="3" id="KW-1185">Reference proteome</keyword>
<feature type="region of interest" description="Disordered" evidence="1">
    <location>
        <begin position="1"/>
        <end position="24"/>
    </location>
</feature>
<evidence type="ECO:0000313" key="2">
    <source>
        <dbReference type="EMBL" id="GCC23759.1"/>
    </source>
</evidence>
<gene>
    <name evidence="2" type="ORF">chiPu_0002157</name>
</gene>
<comment type="caution">
    <text evidence="2">The sequence shown here is derived from an EMBL/GenBank/DDBJ whole genome shotgun (WGS) entry which is preliminary data.</text>
</comment>
<organism evidence="2 3">
    <name type="scientific">Chiloscyllium punctatum</name>
    <name type="common">Brownbanded bambooshark</name>
    <name type="synonym">Hemiscyllium punctatum</name>
    <dbReference type="NCBI Taxonomy" id="137246"/>
    <lineage>
        <taxon>Eukaryota</taxon>
        <taxon>Metazoa</taxon>
        <taxon>Chordata</taxon>
        <taxon>Craniata</taxon>
        <taxon>Vertebrata</taxon>
        <taxon>Chondrichthyes</taxon>
        <taxon>Elasmobranchii</taxon>
        <taxon>Galeomorphii</taxon>
        <taxon>Galeoidea</taxon>
        <taxon>Orectolobiformes</taxon>
        <taxon>Hemiscylliidae</taxon>
        <taxon>Chiloscyllium</taxon>
    </lineage>
</organism>
<proteinExistence type="predicted"/>
<name>A0A401S050_CHIPU</name>
<dbReference type="EMBL" id="BEZZ01000038">
    <property type="protein sequence ID" value="GCC23759.1"/>
    <property type="molecule type" value="Genomic_DNA"/>
</dbReference>
<evidence type="ECO:0000256" key="1">
    <source>
        <dbReference type="SAM" id="MobiDB-lite"/>
    </source>
</evidence>
<evidence type="ECO:0000313" key="3">
    <source>
        <dbReference type="Proteomes" id="UP000287033"/>
    </source>
</evidence>